<dbReference type="AlphaFoldDB" id="A0AAN6FMX6"/>
<evidence type="ECO:0000313" key="3">
    <source>
        <dbReference type="Proteomes" id="UP001168146"/>
    </source>
</evidence>
<feature type="region of interest" description="Disordered" evidence="1">
    <location>
        <begin position="583"/>
        <end position="631"/>
    </location>
</feature>
<feature type="compositionally biased region" description="Acidic residues" evidence="1">
    <location>
        <begin position="325"/>
        <end position="337"/>
    </location>
</feature>
<sequence length="631" mass="69232">MAAYRDGKDLESGALIPGDPISSSKRLQPDRITRVPTRRGIRQATLLDVPHFRDGAAQAAHQPHSKAAHPKEPESRTDRALEARIPAEAPVRASKSSSRQPNTKLPARRLPVNELFCVASLPDDDDLFDPPSSTPGIDVLDAIMDQRRQDLEASERGCVIDKTTPKAPLTSIRKLSKSTKYRHKSLTQLRHKQRPSSLFARAGAQGQAAGDGFELSELEITYRSRAPRQSRECTRISALTYGVLQLCGGPLPDVTFERRADEFPFEQDTSPDHTSIQQRRNTELSELPKLSTQGSRRAVSFSGRNEFIVAQLSSVTAPRRHHSDSEDESEEDDESGVDEERSPVDDAEGIVEGFVGGKESGDDSELEASEVVEAATGPLIDERNTHMQAKRRPSIRFSQIDETGGDVLRNSISPVHHNTAVHGASLCTKRRRLIEVDEAIEDIADTVMQDRRGALVTPVDQRHSDGSASTRRTRSILKNSTPLVAESAFHPKNTAANTRRNSQVAVAPASESRYFTAAAQQLDIPDPDRHMIVPRRRSRYFDEACVQVPDSERAIPETSPSPPDYTDASQMAVLRRTSEAVWTSVESLPTTGPRGGGGLTRTVSREHGTMSRSGGSRGPSLPFRSPTKVVA</sequence>
<feature type="compositionally biased region" description="Basic and acidic residues" evidence="1">
    <location>
        <begin position="69"/>
        <end position="82"/>
    </location>
</feature>
<feature type="region of interest" description="Disordered" evidence="1">
    <location>
        <begin position="263"/>
        <end position="298"/>
    </location>
</feature>
<evidence type="ECO:0000256" key="1">
    <source>
        <dbReference type="SAM" id="MobiDB-lite"/>
    </source>
</evidence>
<proteinExistence type="predicted"/>
<feature type="compositionally biased region" description="Basic and acidic residues" evidence="1">
    <location>
        <begin position="1"/>
        <end position="11"/>
    </location>
</feature>
<dbReference type="EMBL" id="JASUXU010000021">
    <property type="protein sequence ID" value="KAK0321329.1"/>
    <property type="molecule type" value="Genomic_DNA"/>
</dbReference>
<feature type="compositionally biased region" description="Low complexity" evidence="1">
    <location>
        <begin position="611"/>
        <end position="631"/>
    </location>
</feature>
<organism evidence="2 3">
    <name type="scientific">Friedmanniomyces endolithicus</name>
    <dbReference type="NCBI Taxonomy" id="329885"/>
    <lineage>
        <taxon>Eukaryota</taxon>
        <taxon>Fungi</taxon>
        <taxon>Dikarya</taxon>
        <taxon>Ascomycota</taxon>
        <taxon>Pezizomycotina</taxon>
        <taxon>Dothideomycetes</taxon>
        <taxon>Dothideomycetidae</taxon>
        <taxon>Mycosphaerellales</taxon>
        <taxon>Teratosphaeriaceae</taxon>
        <taxon>Friedmanniomyces</taxon>
    </lineage>
</organism>
<accession>A0AAN6FMX6</accession>
<feature type="region of interest" description="Disordered" evidence="1">
    <location>
        <begin position="312"/>
        <end position="346"/>
    </location>
</feature>
<evidence type="ECO:0000313" key="2">
    <source>
        <dbReference type="EMBL" id="KAK0321329.1"/>
    </source>
</evidence>
<dbReference type="Proteomes" id="UP001168146">
    <property type="component" value="Unassembled WGS sequence"/>
</dbReference>
<comment type="caution">
    <text evidence="2">The sequence shown here is derived from an EMBL/GenBank/DDBJ whole genome shotgun (WGS) entry which is preliminary data.</text>
</comment>
<feature type="compositionally biased region" description="Polar residues" evidence="1">
    <location>
        <begin position="94"/>
        <end position="103"/>
    </location>
</feature>
<protein>
    <submittedName>
        <fullName evidence="2">Uncharacterized protein</fullName>
    </submittedName>
</protein>
<feature type="region of interest" description="Disordered" evidence="1">
    <location>
        <begin position="1"/>
        <end position="107"/>
    </location>
</feature>
<name>A0AAN6FMX6_9PEZI</name>
<gene>
    <name evidence="2" type="ORF">LTR82_007781</name>
</gene>
<reference evidence="2" key="1">
    <citation type="submission" date="2021-12" db="EMBL/GenBank/DDBJ databases">
        <title>Black yeast isolated from Biological Soil Crust.</title>
        <authorList>
            <person name="Kurbessoian T."/>
        </authorList>
    </citation>
    <scope>NUCLEOTIDE SEQUENCE</scope>
    <source>
        <strain evidence="2">CCFEE 5208</strain>
    </source>
</reference>